<dbReference type="STRING" id="395493.BegalDRAFT_1160"/>
<proteinExistence type="predicted"/>
<organism evidence="1 2">
    <name type="scientific">Beggiatoa alba B18LD</name>
    <dbReference type="NCBI Taxonomy" id="395493"/>
    <lineage>
        <taxon>Bacteria</taxon>
        <taxon>Pseudomonadati</taxon>
        <taxon>Pseudomonadota</taxon>
        <taxon>Gammaproteobacteria</taxon>
        <taxon>Thiotrichales</taxon>
        <taxon>Thiotrichaceae</taxon>
        <taxon>Beggiatoa</taxon>
    </lineage>
</organism>
<evidence type="ECO:0000313" key="1">
    <source>
        <dbReference type="EMBL" id="EIJ42062.1"/>
    </source>
</evidence>
<protein>
    <recommendedName>
        <fullName evidence="3">Acetaldehyde dehydrogenase</fullName>
    </recommendedName>
</protein>
<gene>
    <name evidence="1" type="ORF">BegalDRAFT_1160</name>
</gene>
<sequence length="129" mass="14378">MLEINIPPRVTATPATLDLIQRLKQKHGELMFHQSGGCCDGSAPMCYSLGELLIGDQDVLLGTIGDSPFYISASQYEYWKHTQLIIDVVAGRGGMFSLEGVEGVRFLTRSRLFTDEEWKVLIDNQIVTD</sequence>
<dbReference type="EMBL" id="JH600070">
    <property type="protein sequence ID" value="EIJ42062.1"/>
    <property type="molecule type" value="Genomic_DNA"/>
</dbReference>
<dbReference type="Proteomes" id="UP000005744">
    <property type="component" value="Unassembled WGS sequence"/>
</dbReference>
<evidence type="ECO:0008006" key="3">
    <source>
        <dbReference type="Google" id="ProtNLM"/>
    </source>
</evidence>
<dbReference type="Pfam" id="PF05610">
    <property type="entry name" value="DUF779"/>
    <property type="match status" value="1"/>
</dbReference>
<dbReference type="PIRSF" id="PIRSF009151">
    <property type="entry name" value="DUF779"/>
    <property type="match status" value="1"/>
</dbReference>
<dbReference type="InterPro" id="IPR008497">
    <property type="entry name" value="DUF779"/>
</dbReference>
<reference evidence="1 2" key="1">
    <citation type="submission" date="2011-11" db="EMBL/GenBank/DDBJ databases">
        <title>Improved High-Quality Draft sequence of Beggiatoa alba B18lD.</title>
        <authorList>
            <consortium name="US DOE Joint Genome Institute"/>
            <person name="Lucas S."/>
            <person name="Han J."/>
            <person name="Lapidus A."/>
            <person name="Cheng J.-F."/>
            <person name="Goodwin L."/>
            <person name="Pitluck S."/>
            <person name="Peters L."/>
            <person name="Mikhailova N."/>
            <person name="Held B."/>
            <person name="Detter J.C."/>
            <person name="Han C."/>
            <person name="Tapia R."/>
            <person name="Land M."/>
            <person name="Hauser L."/>
            <person name="Kyrpides N."/>
            <person name="Ivanova N."/>
            <person name="Pagani I."/>
            <person name="Samuel K."/>
            <person name="Teske A."/>
            <person name="Mueller J."/>
            <person name="Woyke T."/>
        </authorList>
    </citation>
    <scope>NUCLEOTIDE SEQUENCE [LARGE SCALE GENOMIC DNA]</scope>
    <source>
        <strain evidence="1 2">B18LD</strain>
    </source>
</reference>
<dbReference type="AlphaFoldDB" id="I3CEL9"/>
<keyword evidence="2" id="KW-1185">Reference proteome</keyword>
<dbReference type="eggNOG" id="COG3564">
    <property type="taxonomic scope" value="Bacteria"/>
</dbReference>
<evidence type="ECO:0000313" key="2">
    <source>
        <dbReference type="Proteomes" id="UP000005744"/>
    </source>
</evidence>
<name>I3CEL9_9GAMM</name>
<dbReference type="HOGENOM" id="CLU_134343_1_0_6"/>
<dbReference type="RefSeq" id="WP_002684627.1">
    <property type="nucleotide sequence ID" value="NZ_JH600070.1"/>
</dbReference>
<accession>I3CEL9</accession>